<evidence type="ECO:0000313" key="3">
    <source>
        <dbReference type="EMBL" id="QQZ50193.1"/>
    </source>
</evidence>
<dbReference type="PROSITE" id="PS51257">
    <property type="entry name" value="PROKAR_LIPOPROTEIN"/>
    <property type="match status" value="1"/>
</dbReference>
<gene>
    <name evidence="4" type="ORF">JKL49_00225</name>
    <name evidence="2" type="ORF">JKL49_19185</name>
    <name evidence="3" type="ORF">JKL49_27410</name>
</gene>
<name>A0A941D543_9CAUL</name>
<sequence length="61" mass="6497">MKPARSLAAVAVAVAGFGFGACATVHVDVKPITIYAKLDADVRLRLDDDVKALIKQNPDLF</sequence>
<dbReference type="RefSeq" id="WP_215343043.1">
    <property type="nucleotide sequence ID" value="NZ_JAGSGD010000002.1"/>
</dbReference>
<dbReference type="AlphaFoldDB" id="A0A941D543"/>
<dbReference type="EMBL" id="JAGSGD010000002">
    <property type="protein sequence ID" value="MBR7621524.1"/>
    <property type="molecule type" value="Genomic_DNA"/>
</dbReference>
<dbReference type="EMBL" id="CP068570">
    <property type="protein sequence ID" value="QQZ50220.1"/>
    <property type="molecule type" value="Genomic_DNA"/>
</dbReference>
<reference evidence="2" key="2">
    <citation type="submission" date="2021-04" db="EMBL/GenBank/DDBJ databases">
        <title>Draft genome assembly of strain Phenylobacterium sp. 20VBR1 using MiniION and Illumina platforms.</title>
        <authorList>
            <person name="Thomas F.A."/>
            <person name="Krishnan K.P."/>
            <person name="Sinha R.K."/>
        </authorList>
    </citation>
    <scope>NUCLEOTIDE SEQUENCE</scope>
    <source>
        <strain evidence="2">20VBR1</strain>
    </source>
</reference>
<keyword evidence="5" id="KW-1185">Reference proteome</keyword>
<evidence type="ECO:0000313" key="2">
    <source>
        <dbReference type="EMBL" id="MBR7621524.1"/>
    </source>
</evidence>
<proteinExistence type="predicted"/>
<feature type="signal peptide" evidence="1">
    <location>
        <begin position="1"/>
        <end position="23"/>
    </location>
</feature>
<dbReference type="EMBL" id="CP068570">
    <property type="protein sequence ID" value="QQZ50193.1"/>
    <property type="molecule type" value="Genomic_DNA"/>
</dbReference>
<accession>A0A941D543</accession>
<evidence type="ECO:0000313" key="5">
    <source>
        <dbReference type="Proteomes" id="UP000622580"/>
    </source>
</evidence>
<organism evidence="2 5">
    <name type="scientific">Phenylobacterium glaciei</name>
    <dbReference type="NCBI Taxonomy" id="2803784"/>
    <lineage>
        <taxon>Bacteria</taxon>
        <taxon>Pseudomonadati</taxon>
        <taxon>Pseudomonadota</taxon>
        <taxon>Alphaproteobacteria</taxon>
        <taxon>Caulobacterales</taxon>
        <taxon>Caulobacteraceae</taxon>
        <taxon>Phenylobacterium</taxon>
    </lineage>
</organism>
<feature type="chain" id="PRO_5044462965" evidence="1">
    <location>
        <begin position="24"/>
        <end position="61"/>
    </location>
</feature>
<reference evidence="3" key="1">
    <citation type="submission" date="2021-01" db="EMBL/GenBank/DDBJ databases">
        <title>Genome sequence of Phenylobacterium sp. 20VBR1 isolated from a valley glaceir, Ny-Alesund, Svalbard.</title>
        <authorList>
            <person name="Thomas F.A."/>
            <person name="Krishnan K.P."/>
            <person name="Sinha R.K."/>
        </authorList>
    </citation>
    <scope>NUCLEOTIDE SEQUENCE</scope>
    <source>
        <strain evidence="3">20VBR1</strain>
    </source>
</reference>
<keyword evidence="1" id="KW-0732">Signal</keyword>
<evidence type="ECO:0000313" key="4">
    <source>
        <dbReference type="EMBL" id="QQZ50220.1"/>
    </source>
</evidence>
<evidence type="ECO:0000256" key="1">
    <source>
        <dbReference type="SAM" id="SignalP"/>
    </source>
</evidence>
<protein>
    <submittedName>
        <fullName evidence="2">YnbE family lipoprotein</fullName>
    </submittedName>
</protein>
<keyword evidence="2" id="KW-0449">Lipoprotein</keyword>
<dbReference type="Proteomes" id="UP000622580">
    <property type="component" value="Unassembled WGS sequence"/>
</dbReference>